<name>A0A226EZR3_FOLCA</name>
<sequence length="213" mass="24426">MDIGPQTTRVHGHSTWNTVLTLEIWRLSSIDPKTNVIILQPQPVLTAPNLVLTFLFLFTYKAYWCYLIVYIHAISTDSVYQNSHQNPDLPKPTGTFPSSAMTMSTTTVDEGHAHKHHHKSHKTEEDDPPDGQHQHKHKKKHSLDAEELFNDEFSVVEEPKRKHHHHSDDPPTLDDNESKQDHQSSHGHHKHAGKSGHHKKHKSTSEGKHKKKH</sequence>
<dbReference type="AlphaFoldDB" id="A0A226EZR3"/>
<feature type="region of interest" description="Disordered" evidence="1">
    <location>
        <begin position="80"/>
        <end position="213"/>
    </location>
</feature>
<evidence type="ECO:0000256" key="1">
    <source>
        <dbReference type="SAM" id="MobiDB-lite"/>
    </source>
</evidence>
<feature type="compositionally biased region" description="Basic residues" evidence="1">
    <location>
        <begin position="185"/>
        <end position="213"/>
    </location>
</feature>
<dbReference type="Proteomes" id="UP000198287">
    <property type="component" value="Unassembled WGS sequence"/>
</dbReference>
<keyword evidence="2" id="KW-1133">Transmembrane helix</keyword>
<proteinExistence type="predicted"/>
<organism evidence="3 4">
    <name type="scientific">Folsomia candida</name>
    <name type="common">Springtail</name>
    <dbReference type="NCBI Taxonomy" id="158441"/>
    <lineage>
        <taxon>Eukaryota</taxon>
        <taxon>Metazoa</taxon>
        <taxon>Ecdysozoa</taxon>
        <taxon>Arthropoda</taxon>
        <taxon>Hexapoda</taxon>
        <taxon>Collembola</taxon>
        <taxon>Entomobryomorpha</taxon>
        <taxon>Isotomoidea</taxon>
        <taxon>Isotomidae</taxon>
        <taxon>Proisotominae</taxon>
        <taxon>Folsomia</taxon>
    </lineage>
</organism>
<reference evidence="3 4" key="1">
    <citation type="submission" date="2015-12" db="EMBL/GenBank/DDBJ databases">
        <title>The genome of Folsomia candida.</title>
        <authorList>
            <person name="Faddeeva A."/>
            <person name="Derks M.F."/>
            <person name="Anvar Y."/>
            <person name="Smit S."/>
            <person name="Van Straalen N."/>
            <person name="Roelofs D."/>
        </authorList>
    </citation>
    <scope>NUCLEOTIDE SEQUENCE [LARGE SCALE GENOMIC DNA]</scope>
    <source>
        <strain evidence="3 4">VU population</strain>
        <tissue evidence="3">Whole body</tissue>
    </source>
</reference>
<keyword evidence="2" id="KW-0812">Transmembrane</keyword>
<feature type="transmembrane region" description="Helical" evidence="2">
    <location>
        <begin position="50"/>
        <end position="71"/>
    </location>
</feature>
<keyword evidence="2" id="KW-0472">Membrane</keyword>
<feature type="compositionally biased region" description="Polar residues" evidence="1">
    <location>
        <begin position="95"/>
        <end position="108"/>
    </location>
</feature>
<evidence type="ECO:0000313" key="4">
    <source>
        <dbReference type="Proteomes" id="UP000198287"/>
    </source>
</evidence>
<dbReference type="EMBL" id="LNIX01000001">
    <property type="protein sequence ID" value="OXA62644.1"/>
    <property type="molecule type" value="Genomic_DNA"/>
</dbReference>
<accession>A0A226EZR3</accession>
<protein>
    <submittedName>
        <fullName evidence="3">Uncharacterized protein</fullName>
    </submittedName>
</protein>
<gene>
    <name evidence="3" type="ORF">Fcan01_02704</name>
</gene>
<evidence type="ECO:0000313" key="3">
    <source>
        <dbReference type="EMBL" id="OXA62644.1"/>
    </source>
</evidence>
<evidence type="ECO:0000256" key="2">
    <source>
        <dbReference type="SAM" id="Phobius"/>
    </source>
</evidence>
<comment type="caution">
    <text evidence="3">The sequence shown here is derived from an EMBL/GenBank/DDBJ whole genome shotgun (WGS) entry which is preliminary data.</text>
</comment>
<keyword evidence="4" id="KW-1185">Reference proteome</keyword>